<reference evidence="1" key="1">
    <citation type="submission" date="2019-08" db="EMBL/GenBank/DDBJ databases">
        <authorList>
            <person name="Kucharzyk K."/>
            <person name="Murdoch R.W."/>
            <person name="Higgins S."/>
            <person name="Loffler F."/>
        </authorList>
    </citation>
    <scope>NUCLEOTIDE SEQUENCE</scope>
</reference>
<gene>
    <name evidence="1" type="ORF">SDC9_147882</name>
</gene>
<organism evidence="1">
    <name type="scientific">bioreactor metagenome</name>
    <dbReference type="NCBI Taxonomy" id="1076179"/>
    <lineage>
        <taxon>unclassified sequences</taxon>
        <taxon>metagenomes</taxon>
        <taxon>ecological metagenomes</taxon>
    </lineage>
</organism>
<name>A0A645EGW8_9ZZZZ</name>
<accession>A0A645EGW8</accession>
<sequence>MRRNVDGINTCFSFASMRVLTNNFNPDGVARKGRRPLGIIDFPQIRVLSAGRHMQRERRVNLWVF</sequence>
<dbReference type="EMBL" id="VSSQ01046725">
    <property type="protein sequence ID" value="MPN00686.1"/>
    <property type="molecule type" value="Genomic_DNA"/>
</dbReference>
<proteinExistence type="predicted"/>
<evidence type="ECO:0000313" key="1">
    <source>
        <dbReference type="EMBL" id="MPN00686.1"/>
    </source>
</evidence>
<comment type="caution">
    <text evidence="1">The sequence shown here is derived from an EMBL/GenBank/DDBJ whole genome shotgun (WGS) entry which is preliminary data.</text>
</comment>
<dbReference type="AlphaFoldDB" id="A0A645EGW8"/>
<protein>
    <submittedName>
        <fullName evidence="1">Uncharacterized protein</fullName>
    </submittedName>
</protein>